<keyword evidence="3" id="KW-1185">Reference proteome</keyword>
<accession>A0ABR4LJ96</accession>
<evidence type="ECO:0000256" key="1">
    <source>
        <dbReference type="SAM" id="Phobius"/>
    </source>
</evidence>
<evidence type="ECO:0000313" key="2">
    <source>
        <dbReference type="EMBL" id="KAL2864536.1"/>
    </source>
</evidence>
<sequence length="87" mass="9905">MAGRSQYGYCEPQENISTPSRAPWKIEFRSSKGFVTWVVAIAVFTDVFIYGMVIPILPEVLRTRISIPEDERTPLTASQTQSYTTHH</sequence>
<evidence type="ECO:0000313" key="3">
    <source>
        <dbReference type="Proteomes" id="UP001610432"/>
    </source>
</evidence>
<dbReference type="RefSeq" id="XP_070883515.1">
    <property type="nucleotide sequence ID" value="XM_071033524.1"/>
</dbReference>
<feature type="transmembrane region" description="Helical" evidence="1">
    <location>
        <begin position="34"/>
        <end position="57"/>
    </location>
</feature>
<keyword evidence="1" id="KW-1133">Transmembrane helix</keyword>
<gene>
    <name evidence="2" type="ORF">BJX67DRAFT_383787</name>
</gene>
<dbReference type="GeneID" id="98148596"/>
<dbReference type="EMBL" id="JBFXLQ010000040">
    <property type="protein sequence ID" value="KAL2864536.1"/>
    <property type="molecule type" value="Genomic_DNA"/>
</dbReference>
<comment type="caution">
    <text evidence="2">The sequence shown here is derived from an EMBL/GenBank/DDBJ whole genome shotgun (WGS) entry which is preliminary data.</text>
</comment>
<protein>
    <recommendedName>
        <fullName evidence="4">Major facilitator superfamily (MFS) profile domain-containing protein</fullName>
    </recommendedName>
</protein>
<keyword evidence="1" id="KW-0472">Membrane</keyword>
<proteinExistence type="predicted"/>
<keyword evidence="1" id="KW-0812">Transmembrane</keyword>
<evidence type="ECO:0008006" key="4">
    <source>
        <dbReference type="Google" id="ProtNLM"/>
    </source>
</evidence>
<dbReference type="Proteomes" id="UP001610432">
    <property type="component" value="Unassembled WGS sequence"/>
</dbReference>
<organism evidence="2 3">
    <name type="scientific">Aspergillus lucknowensis</name>
    <dbReference type="NCBI Taxonomy" id="176173"/>
    <lineage>
        <taxon>Eukaryota</taxon>
        <taxon>Fungi</taxon>
        <taxon>Dikarya</taxon>
        <taxon>Ascomycota</taxon>
        <taxon>Pezizomycotina</taxon>
        <taxon>Eurotiomycetes</taxon>
        <taxon>Eurotiomycetidae</taxon>
        <taxon>Eurotiales</taxon>
        <taxon>Aspergillaceae</taxon>
        <taxon>Aspergillus</taxon>
        <taxon>Aspergillus subgen. Nidulantes</taxon>
    </lineage>
</organism>
<name>A0ABR4LJ96_9EURO</name>
<reference evidence="2 3" key="1">
    <citation type="submission" date="2024-07" db="EMBL/GenBank/DDBJ databases">
        <title>Section-level genome sequencing and comparative genomics of Aspergillus sections Usti and Cavernicolus.</title>
        <authorList>
            <consortium name="Lawrence Berkeley National Laboratory"/>
            <person name="Nybo J.L."/>
            <person name="Vesth T.C."/>
            <person name="Theobald S."/>
            <person name="Frisvad J.C."/>
            <person name="Larsen T.O."/>
            <person name="Kjaerboelling I."/>
            <person name="Rothschild-Mancinelli K."/>
            <person name="Lyhne E.K."/>
            <person name="Kogle M.E."/>
            <person name="Barry K."/>
            <person name="Clum A."/>
            <person name="Na H."/>
            <person name="Ledsgaard L."/>
            <person name="Lin J."/>
            <person name="Lipzen A."/>
            <person name="Kuo A."/>
            <person name="Riley R."/>
            <person name="Mondo S."/>
            <person name="Labutti K."/>
            <person name="Haridas S."/>
            <person name="Pangalinan J."/>
            <person name="Salamov A.A."/>
            <person name="Simmons B.A."/>
            <person name="Magnuson J.K."/>
            <person name="Chen J."/>
            <person name="Drula E."/>
            <person name="Henrissat B."/>
            <person name="Wiebenga A."/>
            <person name="Lubbers R.J."/>
            <person name="Gomes A.C."/>
            <person name="Macurrencykelacurrency M.R."/>
            <person name="Stajich J."/>
            <person name="Grigoriev I.V."/>
            <person name="Mortensen U.H."/>
            <person name="De Vries R.P."/>
            <person name="Baker S.E."/>
            <person name="Andersen M.R."/>
        </authorList>
    </citation>
    <scope>NUCLEOTIDE SEQUENCE [LARGE SCALE GENOMIC DNA]</scope>
    <source>
        <strain evidence="2 3">CBS 449.75</strain>
    </source>
</reference>